<dbReference type="GO" id="GO:0005886">
    <property type="term" value="C:plasma membrane"/>
    <property type="evidence" value="ECO:0007669"/>
    <property type="project" value="TreeGrafter"/>
</dbReference>
<dbReference type="InterPro" id="IPR055342">
    <property type="entry name" value="MreC_beta-barrel_core"/>
</dbReference>
<sequence>MQRILLFLYRLRAFLLFLVLEGIAIWLIVSYNSPQGSAFFNSANQVSGSVLAAQNSVVEYFSLASVNKALVEKNAELLAELEAFKKPADSVFIELDSTLLHSFQFKGAKVINNSLNLSQNFITVNKGSKHGIKEGMGVFNEDGAIGRVKGVTKNFATVISVLHTDLLISSKIASSEVFGSTKWDGKNPKQAKLLYVPRHVTIEKGDKVVTSGYNAVFPEGIPIGTILEVSQGTDTNYLDITIELAADFSRVSYVYLVENNQEEELNELYQSNGVNNE</sequence>
<reference evidence="3 4" key="1">
    <citation type="journal article" date="2020" name="Syst. Appl. Microbiol.">
        <title>Arthrospiribacter ruber gen. nov., sp. nov., a novel bacterium isolated from Arthrospira cultures.</title>
        <authorList>
            <person name="Waleron M."/>
            <person name="Misztak A."/>
            <person name="Waleron M.M."/>
            <person name="Furmaniak M."/>
            <person name="Mrozik A."/>
            <person name="Waleron K."/>
        </authorList>
    </citation>
    <scope>NUCLEOTIDE SEQUENCE [LARGE SCALE GENOMIC DNA]</scope>
    <source>
        <strain evidence="3 4">DPMB0001</strain>
    </source>
</reference>
<dbReference type="PANTHER" id="PTHR34138:SF1">
    <property type="entry name" value="CELL SHAPE-DETERMINING PROTEIN MREC"/>
    <property type="match status" value="1"/>
</dbReference>
<accession>A0A951IXC8</accession>
<dbReference type="NCBIfam" id="NF010532">
    <property type="entry name" value="PRK13922.9-3"/>
    <property type="match status" value="1"/>
</dbReference>
<evidence type="ECO:0000256" key="1">
    <source>
        <dbReference type="SAM" id="Phobius"/>
    </source>
</evidence>
<keyword evidence="4" id="KW-1185">Reference proteome</keyword>
<feature type="domain" description="Rod shape-determining protein MreC beta-barrel core" evidence="2">
    <location>
        <begin position="110"/>
        <end position="258"/>
    </location>
</feature>
<dbReference type="Pfam" id="PF04085">
    <property type="entry name" value="MreC"/>
    <property type="match status" value="1"/>
</dbReference>
<evidence type="ECO:0000259" key="2">
    <source>
        <dbReference type="Pfam" id="PF04085"/>
    </source>
</evidence>
<dbReference type="GO" id="GO:0008360">
    <property type="term" value="P:regulation of cell shape"/>
    <property type="evidence" value="ECO:0007669"/>
    <property type="project" value="InterPro"/>
</dbReference>
<evidence type="ECO:0000313" key="4">
    <source>
        <dbReference type="Proteomes" id="UP000727490"/>
    </source>
</evidence>
<gene>
    <name evidence="3" type="primary">mreC</name>
    <name evidence="3" type="ORF">EGN73_07255</name>
</gene>
<proteinExistence type="predicted"/>
<keyword evidence="1" id="KW-1133">Transmembrane helix</keyword>
<dbReference type="PANTHER" id="PTHR34138">
    <property type="entry name" value="CELL SHAPE-DETERMINING PROTEIN MREC"/>
    <property type="match status" value="1"/>
</dbReference>
<name>A0A951IXC8_9BACT</name>
<dbReference type="RefSeq" id="WP_219287876.1">
    <property type="nucleotide sequence ID" value="NZ_RPHB01000003.1"/>
</dbReference>
<comment type="caution">
    <text evidence="3">The sequence shown here is derived from an EMBL/GenBank/DDBJ whole genome shotgun (WGS) entry which is preliminary data.</text>
</comment>
<dbReference type="AlphaFoldDB" id="A0A951IXC8"/>
<protein>
    <submittedName>
        <fullName evidence="3">Rod shape-determining protein MreC</fullName>
    </submittedName>
</protein>
<dbReference type="InterPro" id="IPR007221">
    <property type="entry name" value="MreC"/>
</dbReference>
<evidence type="ECO:0000313" key="3">
    <source>
        <dbReference type="EMBL" id="MBW3467611.1"/>
    </source>
</evidence>
<dbReference type="Proteomes" id="UP000727490">
    <property type="component" value="Unassembled WGS sequence"/>
</dbReference>
<feature type="transmembrane region" description="Helical" evidence="1">
    <location>
        <begin position="7"/>
        <end position="29"/>
    </location>
</feature>
<dbReference type="NCBIfam" id="TIGR00219">
    <property type="entry name" value="mreC"/>
    <property type="match status" value="1"/>
</dbReference>
<keyword evidence="1" id="KW-0472">Membrane</keyword>
<dbReference type="EMBL" id="RPHB01000003">
    <property type="protein sequence ID" value="MBW3467611.1"/>
    <property type="molecule type" value="Genomic_DNA"/>
</dbReference>
<organism evidence="3 4">
    <name type="scientific">Arthrospiribacter ruber</name>
    <dbReference type="NCBI Taxonomy" id="2487934"/>
    <lineage>
        <taxon>Bacteria</taxon>
        <taxon>Pseudomonadati</taxon>
        <taxon>Bacteroidota</taxon>
        <taxon>Cytophagia</taxon>
        <taxon>Cytophagales</taxon>
        <taxon>Cyclobacteriaceae</taxon>
        <taxon>Arthrospiribacter</taxon>
    </lineage>
</organism>
<keyword evidence="1" id="KW-0812">Transmembrane</keyword>